<evidence type="ECO:0000256" key="3">
    <source>
        <dbReference type="ARBA" id="ARBA00022729"/>
    </source>
</evidence>
<accession>A0A7W9DBL4</accession>
<reference evidence="8 9" key="1">
    <citation type="submission" date="2020-08" db="EMBL/GenBank/DDBJ databases">
        <title>Sequencing the genomes of 1000 actinobacteria strains.</title>
        <authorList>
            <person name="Klenk H.-P."/>
        </authorList>
    </citation>
    <scope>NUCLEOTIDE SEQUENCE [LARGE SCALE GENOMIC DNA]</scope>
    <source>
        <strain evidence="8 9">DSM 23694</strain>
    </source>
</reference>
<dbReference type="Proteomes" id="UP000523863">
    <property type="component" value="Unassembled WGS sequence"/>
</dbReference>
<dbReference type="PANTHER" id="PTHR30429:SF3">
    <property type="entry name" value="LIPOPROTEIN"/>
    <property type="match status" value="1"/>
</dbReference>
<keyword evidence="9" id="KW-1185">Reference proteome</keyword>
<dbReference type="AlphaFoldDB" id="A0A7W9DBL4"/>
<organism evidence="8 9">
    <name type="scientific">Neomicrococcus lactis</name>
    <dbReference type="NCBI Taxonomy" id="732241"/>
    <lineage>
        <taxon>Bacteria</taxon>
        <taxon>Bacillati</taxon>
        <taxon>Actinomycetota</taxon>
        <taxon>Actinomycetes</taxon>
        <taxon>Micrococcales</taxon>
        <taxon>Micrococcaceae</taxon>
        <taxon>Neomicrococcus</taxon>
    </lineage>
</organism>
<dbReference type="EMBL" id="JACHBL010000001">
    <property type="protein sequence ID" value="MBB5598775.1"/>
    <property type="molecule type" value="Genomic_DNA"/>
</dbReference>
<name>A0A7W9DBL4_9MICC</name>
<evidence type="ECO:0000256" key="4">
    <source>
        <dbReference type="ARBA" id="ARBA00023136"/>
    </source>
</evidence>
<evidence type="ECO:0000256" key="7">
    <source>
        <dbReference type="SAM" id="SignalP"/>
    </source>
</evidence>
<keyword evidence="4" id="KW-0472">Membrane</keyword>
<comment type="similarity">
    <text evidence="2">Belongs to the NlpA lipoprotein family.</text>
</comment>
<dbReference type="InterPro" id="IPR004872">
    <property type="entry name" value="Lipoprotein_NlpA"/>
</dbReference>
<keyword evidence="5" id="KW-0564">Palmitate</keyword>
<sequence length="304" mass="32741">MTKKLLIARRTAVAALAVSLLTACGASGGATQGSSSALPTDIKTVKIGVSDGAEPYWQVYKKVVQEKAGVTVEFQNFSDYNQPNPALDQKQLDLNEFQHLQYLATYNVANNKNLQPIGATAIYPLPLYSKKYKSVEEIPQGEKIGVPNDPTNLSRSLIVLEQAGLIKVKGGANSTSTPADVDTANSKVTVVQMDAKMTAQNLDSLAGSIVNNNYATAAKLSQDLIIAKDDPAAESSKPYINAFVSRDEDKTNPTLLKIAELYHDPEVEAAIRKDLGEGGIFKTDSPEDLQKALSVIEENKKKKS</sequence>
<proteinExistence type="inferred from homology"/>
<evidence type="ECO:0000256" key="5">
    <source>
        <dbReference type="ARBA" id="ARBA00023139"/>
    </source>
</evidence>
<dbReference type="Gene3D" id="3.40.190.10">
    <property type="entry name" value="Periplasmic binding protein-like II"/>
    <property type="match status" value="2"/>
</dbReference>
<evidence type="ECO:0000313" key="8">
    <source>
        <dbReference type="EMBL" id="MBB5598775.1"/>
    </source>
</evidence>
<evidence type="ECO:0000256" key="2">
    <source>
        <dbReference type="ARBA" id="ARBA00008973"/>
    </source>
</evidence>
<dbReference type="GO" id="GO:0016020">
    <property type="term" value="C:membrane"/>
    <property type="evidence" value="ECO:0007669"/>
    <property type="project" value="UniProtKB-SubCell"/>
</dbReference>
<evidence type="ECO:0000256" key="1">
    <source>
        <dbReference type="ARBA" id="ARBA00004635"/>
    </source>
</evidence>
<dbReference type="Pfam" id="PF03180">
    <property type="entry name" value="Lipoprotein_9"/>
    <property type="match status" value="1"/>
</dbReference>
<evidence type="ECO:0000256" key="6">
    <source>
        <dbReference type="ARBA" id="ARBA00023288"/>
    </source>
</evidence>
<dbReference type="PANTHER" id="PTHR30429">
    <property type="entry name" value="D-METHIONINE-BINDING LIPOPROTEIN METQ"/>
    <property type="match status" value="1"/>
</dbReference>
<dbReference type="PROSITE" id="PS51257">
    <property type="entry name" value="PROKAR_LIPOPROTEIN"/>
    <property type="match status" value="1"/>
</dbReference>
<keyword evidence="6" id="KW-0449">Lipoprotein</keyword>
<feature type="signal peptide" evidence="7">
    <location>
        <begin position="1"/>
        <end position="25"/>
    </location>
</feature>
<comment type="caution">
    <text evidence="8">The sequence shown here is derived from an EMBL/GenBank/DDBJ whole genome shotgun (WGS) entry which is preliminary data.</text>
</comment>
<gene>
    <name evidence="8" type="ORF">BKA12_001855</name>
</gene>
<comment type="subcellular location">
    <subcellularLocation>
        <location evidence="1">Membrane</location>
        <topology evidence="1">Lipid-anchor</topology>
    </subcellularLocation>
</comment>
<evidence type="ECO:0000313" key="9">
    <source>
        <dbReference type="Proteomes" id="UP000523863"/>
    </source>
</evidence>
<dbReference type="SUPFAM" id="SSF53850">
    <property type="entry name" value="Periplasmic binding protein-like II"/>
    <property type="match status" value="1"/>
</dbReference>
<feature type="chain" id="PRO_5039488363" evidence="7">
    <location>
        <begin position="26"/>
        <end position="304"/>
    </location>
</feature>
<protein>
    <submittedName>
        <fullName evidence="8">D-methionine transport system substrate-binding protein</fullName>
    </submittedName>
</protein>
<keyword evidence="3 7" id="KW-0732">Signal</keyword>
<dbReference type="RefSeq" id="WP_183642964.1">
    <property type="nucleotide sequence ID" value="NZ_JACHBL010000001.1"/>
</dbReference>